<evidence type="ECO:0000313" key="11">
    <source>
        <dbReference type="Proteomes" id="UP000229730"/>
    </source>
</evidence>
<dbReference type="GO" id="GO:0003735">
    <property type="term" value="F:structural constituent of ribosome"/>
    <property type="evidence" value="ECO:0007669"/>
    <property type="project" value="UniProtKB-UniRule"/>
</dbReference>
<dbReference type="InterPro" id="IPR000702">
    <property type="entry name" value="Ribosomal_uL6-like"/>
</dbReference>
<keyword evidence="5 6" id="KW-0687">Ribonucleoprotein</keyword>
<sequence>MSRIGKKAVAVPQGVEAKLDGKDLLVKGPKGELSMTFVNDVDVKMEDGNISVMPIGDTKRARSMWGMQRTLVSNLVDGVTEGFSKTLQLVGVGYRAAVQGKTVTLQLGFSHDVVYPIPEGIDVKCPDQTTVVISGINKQLVGQVAAEIREWRKPEPYKGKGVRYSDEFVFRKEGKKK</sequence>
<dbReference type="GO" id="GO:0019843">
    <property type="term" value="F:rRNA binding"/>
    <property type="evidence" value="ECO:0007669"/>
    <property type="project" value="UniProtKB-UniRule"/>
</dbReference>
<dbReference type="Pfam" id="PF00347">
    <property type="entry name" value="Ribosomal_L6"/>
    <property type="match status" value="2"/>
</dbReference>
<dbReference type="HAMAP" id="MF_01365_B">
    <property type="entry name" value="Ribosomal_uL6_B"/>
    <property type="match status" value="1"/>
</dbReference>
<accession>A0A2G4YML3</accession>
<protein>
    <recommendedName>
        <fullName evidence="6">Large ribosomal subunit protein uL6</fullName>
    </recommendedName>
</protein>
<comment type="function">
    <text evidence="6 8">This protein binds to the 23S rRNA, and is important in its secondary structure. It is located near the subunit interface in the base of the L7/L12 stalk, and near the tRNA binding site of the peptidyltransferase center.</text>
</comment>
<feature type="domain" description="Large ribosomal subunit protein uL6 alpha-beta" evidence="9">
    <location>
        <begin position="11"/>
        <end position="82"/>
    </location>
</feature>
<dbReference type="AlphaFoldDB" id="A0A2G4YML3"/>
<dbReference type="EMBL" id="PDEM01000032">
    <property type="protein sequence ID" value="PHZ83533.1"/>
    <property type="molecule type" value="Genomic_DNA"/>
</dbReference>
<dbReference type="PANTHER" id="PTHR11655">
    <property type="entry name" value="60S/50S RIBOSOMAL PROTEIN L6/L9"/>
    <property type="match status" value="1"/>
</dbReference>
<dbReference type="GO" id="GO:0022625">
    <property type="term" value="C:cytosolic large ribosomal subunit"/>
    <property type="evidence" value="ECO:0007669"/>
    <property type="project" value="UniProtKB-UniRule"/>
</dbReference>
<evidence type="ECO:0000256" key="1">
    <source>
        <dbReference type="ARBA" id="ARBA00009356"/>
    </source>
</evidence>
<comment type="caution">
    <text evidence="10">The sequence shown here is derived from an EMBL/GenBank/DDBJ whole genome shotgun (WGS) entry which is preliminary data.</text>
</comment>
<evidence type="ECO:0000256" key="5">
    <source>
        <dbReference type="ARBA" id="ARBA00023274"/>
    </source>
</evidence>
<dbReference type="Proteomes" id="UP000229730">
    <property type="component" value="Unassembled WGS sequence"/>
</dbReference>
<dbReference type="FunFam" id="3.90.930.12:FF:000001">
    <property type="entry name" value="50S ribosomal protein L6"/>
    <property type="match status" value="1"/>
</dbReference>
<dbReference type="InterPro" id="IPR002358">
    <property type="entry name" value="Ribosomal_uL6_CS"/>
</dbReference>
<comment type="subunit">
    <text evidence="6">Part of the 50S ribosomal subunit.</text>
</comment>
<dbReference type="InterPro" id="IPR036789">
    <property type="entry name" value="Ribosomal_uL6-like_a/b-dom_sf"/>
</dbReference>
<keyword evidence="4 6" id="KW-0689">Ribosomal protein</keyword>
<dbReference type="FunFam" id="3.90.930.12:FF:000002">
    <property type="entry name" value="50S ribosomal protein L6"/>
    <property type="match status" value="1"/>
</dbReference>
<evidence type="ECO:0000313" key="10">
    <source>
        <dbReference type="EMBL" id="PHZ83533.1"/>
    </source>
</evidence>
<feature type="domain" description="Large ribosomal subunit protein uL6 alpha-beta" evidence="9">
    <location>
        <begin position="90"/>
        <end position="164"/>
    </location>
</feature>
<organism evidence="10 11">
    <name type="scientific">Paremcibacter congregatus</name>
    <dbReference type="NCBI Taxonomy" id="2043170"/>
    <lineage>
        <taxon>Bacteria</taxon>
        <taxon>Pseudomonadati</taxon>
        <taxon>Pseudomonadota</taxon>
        <taxon>Alphaproteobacteria</taxon>
        <taxon>Emcibacterales</taxon>
        <taxon>Emcibacteraceae</taxon>
        <taxon>Paremcibacter</taxon>
    </lineage>
</organism>
<keyword evidence="11" id="KW-1185">Reference proteome</keyword>
<evidence type="ECO:0000256" key="4">
    <source>
        <dbReference type="ARBA" id="ARBA00022980"/>
    </source>
</evidence>
<name>A0A2G4YML3_9PROT</name>
<evidence type="ECO:0000256" key="6">
    <source>
        <dbReference type="HAMAP-Rule" id="MF_01365"/>
    </source>
</evidence>
<comment type="similarity">
    <text evidence="1 6 7">Belongs to the universal ribosomal protein uL6 family.</text>
</comment>
<dbReference type="FunCoup" id="A0A2G4YML3">
    <property type="interactions" value="666"/>
</dbReference>
<dbReference type="RefSeq" id="WP_099475038.1">
    <property type="nucleotide sequence ID" value="NZ_CAXBMK010000013.1"/>
</dbReference>
<reference evidence="10 11" key="1">
    <citation type="submission" date="2017-10" db="EMBL/GenBank/DDBJ databases">
        <title>Frigbacter circumglobatus gen. nov. sp. nov., isolated from sediment cultured in situ.</title>
        <authorList>
            <person name="Zhao Z."/>
        </authorList>
    </citation>
    <scope>NUCLEOTIDE SEQUENCE [LARGE SCALE GENOMIC DNA]</scope>
    <source>
        <strain evidence="10 11">ZYL</strain>
    </source>
</reference>
<dbReference type="InterPro" id="IPR019906">
    <property type="entry name" value="Ribosomal_uL6_bac-type"/>
</dbReference>
<gene>
    <name evidence="6" type="primary">rplF</name>
    <name evidence="10" type="ORF">CRD36_16330</name>
</gene>
<evidence type="ECO:0000256" key="7">
    <source>
        <dbReference type="RuleBase" id="RU003869"/>
    </source>
</evidence>
<dbReference type="InParanoid" id="A0A2G4YML3"/>
<dbReference type="InterPro" id="IPR020040">
    <property type="entry name" value="Ribosomal_uL6_a/b-dom"/>
</dbReference>
<evidence type="ECO:0000259" key="9">
    <source>
        <dbReference type="Pfam" id="PF00347"/>
    </source>
</evidence>
<proteinExistence type="inferred from homology"/>
<evidence type="ECO:0000256" key="8">
    <source>
        <dbReference type="RuleBase" id="RU003870"/>
    </source>
</evidence>
<dbReference type="PANTHER" id="PTHR11655:SF14">
    <property type="entry name" value="LARGE RIBOSOMAL SUBUNIT PROTEIN UL6M"/>
    <property type="match status" value="1"/>
</dbReference>
<dbReference type="SUPFAM" id="SSF56053">
    <property type="entry name" value="Ribosomal protein L6"/>
    <property type="match status" value="2"/>
</dbReference>
<evidence type="ECO:0000256" key="3">
    <source>
        <dbReference type="ARBA" id="ARBA00022884"/>
    </source>
</evidence>
<evidence type="ECO:0000256" key="2">
    <source>
        <dbReference type="ARBA" id="ARBA00022730"/>
    </source>
</evidence>
<keyword evidence="3 6" id="KW-0694">RNA-binding</keyword>
<dbReference type="PRINTS" id="PR00059">
    <property type="entry name" value="RIBOSOMALL6"/>
</dbReference>
<dbReference type="PROSITE" id="PS00525">
    <property type="entry name" value="RIBOSOMAL_L6_1"/>
    <property type="match status" value="1"/>
</dbReference>
<dbReference type="Gene3D" id="3.90.930.12">
    <property type="entry name" value="Ribosomal protein L6, alpha-beta domain"/>
    <property type="match status" value="2"/>
</dbReference>
<dbReference type="GO" id="GO:0002181">
    <property type="term" value="P:cytoplasmic translation"/>
    <property type="evidence" value="ECO:0007669"/>
    <property type="project" value="TreeGrafter"/>
</dbReference>
<dbReference type="NCBIfam" id="TIGR03654">
    <property type="entry name" value="L6_bact"/>
    <property type="match status" value="1"/>
</dbReference>
<dbReference type="PIRSF" id="PIRSF002162">
    <property type="entry name" value="Ribosomal_L6"/>
    <property type="match status" value="1"/>
</dbReference>
<keyword evidence="2 6" id="KW-0699">rRNA-binding</keyword>
<dbReference type="OrthoDB" id="9805007at2"/>